<comment type="subcellular location">
    <subcellularLocation>
        <location evidence="1">Nucleus</location>
    </subcellularLocation>
</comment>
<dbReference type="Gene3D" id="1.25.40.770">
    <property type="entry name" value="TAF6, C-terminal HEAT repeat domain"/>
    <property type="match status" value="1"/>
</dbReference>
<dbReference type="PANTHER" id="PTHR10221">
    <property type="entry name" value="TRANSCRIPTION INITIATION FACTOR TFIID SUBUNIT 6"/>
    <property type="match status" value="1"/>
</dbReference>
<feature type="domain" description="TATA box binding protein associated factor (TAF) histone-like fold" evidence="7">
    <location>
        <begin position="41"/>
        <end position="103"/>
    </location>
</feature>
<dbReference type="GO" id="GO:0051123">
    <property type="term" value="P:RNA polymerase II preinitiation complex assembly"/>
    <property type="evidence" value="ECO:0007669"/>
    <property type="project" value="TreeGrafter"/>
</dbReference>
<proteinExistence type="inferred from homology"/>
<dbReference type="EMBL" id="GEBQ01008811">
    <property type="protein sequence ID" value="JAT31166.1"/>
    <property type="molecule type" value="Transcribed_RNA"/>
</dbReference>
<evidence type="ECO:0000256" key="3">
    <source>
        <dbReference type="ARBA" id="ARBA00023015"/>
    </source>
</evidence>
<evidence type="ECO:0000256" key="5">
    <source>
        <dbReference type="ARBA" id="ARBA00023242"/>
    </source>
</evidence>
<dbReference type="CDD" id="cd08050">
    <property type="entry name" value="TAF6C"/>
    <property type="match status" value="1"/>
</dbReference>
<dbReference type="GO" id="GO:0046695">
    <property type="term" value="C:SLIK (SAGA-like) complex"/>
    <property type="evidence" value="ECO:0007669"/>
    <property type="project" value="InterPro"/>
</dbReference>
<dbReference type="InterPro" id="IPR046344">
    <property type="entry name" value="TAF6_C_sf"/>
</dbReference>
<dbReference type="SMART" id="SM00803">
    <property type="entry name" value="TAF"/>
    <property type="match status" value="1"/>
</dbReference>
<dbReference type="Gene3D" id="1.10.20.10">
    <property type="entry name" value="Histone, subunit A"/>
    <property type="match status" value="1"/>
</dbReference>
<dbReference type="Pfam" id="PF07571">
    <property type="entry name" value="TAF6_C"/>
    <property type="match status" value="1"/>
</dbReference>
<evidence type="ECO:0000256" key="1">
    <source>
        <dbReference type="ARBA" id="ARBA00004123"/>
    </source>
</evidence>
<dbReference type="GO" id="GO:0016251">
    <property type="term" value="F:RNA polymerase II general transcription initiation factor activity"/>
    <property type="evidence" value="ECO:0007669"/>
    <property type="project" value="InterPro"/>
</dbReference>
<dbReference type="InterPro" id="IPR011442">
    <property type="entry name" value="TAF6_C"/>
</dbReference>
<reference evidence="8" key="1">
    <citation type="submission" date="2015-11" db="EMBL/GenBank/DDBJ databases">
        <title>De novo transcriptome assembly of four potential Pierce s Disease insect vectors from Arizona vineyards.</title>
        <authorList>
            <person name="Tassone E.E."/>
        </authorList>
    </citation>
    <scope>NUCLEOTIDE SEQUENCE</scope>
</reference>
<dbReference type="GO" id="GO:0046982">
    <property type="term" value="F:protein heterodimerization activity"/>
    <property type="evidence" value="ECO:0007669"/>
    <property type="project" value="InterPro"/>
</dbReference>
<dbReference type="GO" id="GO:0000124">
    <property type="term" value="C:SAGA complex"/>
    <property type="evidence" value="ECO:0007669"/>
    <property type="project" value="InterPro"/>
</dbReference>
<dbReference type="InterPro" id="IPR004823">
    <property type="entry name" value="TAF_TATA-bd_Histone-like_dom"/>
</dbReference>
<evidence type="ECO:0000256" key="6">
    <source>
        <dbReference type="SAM" id="MobiDB-lite"/>
    </source>
</evidence>
<sequence>MDKTKIKKEVPTKSTNVKTEKLAFDKKLMNDGDQNVQKYFIISPDSIISMADTVGISGMSDEVCSALAEDATYKLREIINNCSVLLHNNKRRKLLTEDVIRVLDTSNAPPVYGHSVAHGVDFTYIPAAEVFVESDLEIDIVAMSSLVTSFTRQGDEYVKGIWLPPDSLETTVPKDIKEEPSTSGAEAASPSSSAASSASAAPPTTQPTLPKPPPHFINYYLQLARVVIGGSEPHLRVALTDLRTNSKIRPLVPYFLNLVALSVNKLQRNGRLTDALLRTVEALVDNPYVDPSSQLAVNRAVNALLIVAIEPKVAKNSDDLLLRKRAAYLLAKVLVCWSIELKQQMDIVRQLLQLLLEGSISLKSHYGAVVCLTALGQRTLDSYFWPILDRYVGVLRDHKTSPADAHDVESVKGAIMIAVERMYRRSRIQLSSEDMKRRRKVEEKLYEFLGDSLVPRYNLKSSVGSVYPGTECIVEGETEKEQPFSDVDMRLRESLFKPCSSQSLFTFKPEVRGTMPKLHMYSVFSLSPYAFKQPKEIVFNFIGSNQLNASQLKRRKIGESLQREFKTNQYRFSQIWRLQNALKKTRSIKYCSPAHDKSSAGDLFAFI</sequence>
<dbReference type="InterPro" id="IPR037796">
    <property type="entry name" value="TAF6"/>
</dbReference>
<keyword evidence="5" id="KW-0539">Nucleus</keyword>
<protein>
    <recommendedName>
        <fullName evidence="7">TATA box binding protein associated factor (TAF) histone-like fold domain-containing protein</fullName>
    </recommendedName>
</protein>
<dbReference type="GO" id="GO:0003713">
    <property type="term" value="F:transcription coactivator activity"/>
    <property type="evidence" value="ECO:0007669"/>
    <property type="project" value="TreeGrafter"/>
</dbReference>
<keyword evidence="3" id="KW-0805">Transcription regulation</keyword>
<dbReference type="InterPro" id="IPR016024">
    <property type="entry name" value="ARM-type_fold"/>
</dbReference>
<organism evidence="8">
    <name type="scientific">Graphocephala atropunctata</name>
    <dbReference type="NCBI Taxonomy" id="36148"/>
    <lineage>
        <taxon>Eukaryota</taxon>
        <taxon>Metazoa</taxon>
        <taxon>Ecdysozoa</taxon>
        <taxon>Arthropoda</taxon>
        <taxon>Hexapoda</taxon>
        <taxon>Insecta</taxon>
        <taxon>Pterygota</taxon>
        <taxon>Neoptera</taxon>
        <taxon>Paraneoptera</taxon>
        <taxon>Hemiptera</taxon>
        <taxon>Auchenorrhyncha</taxon>
        <taxon>Membracoidea</taxon>
        <taxon>Cicadellidae</taxon>
        <taxon>Cicadellinae</taxon>
        <taxon>Cicadellini</taxon>
        <taxon>Graphocephala</taxon>
    </lineage>
</organism>
<evidence type="ECO:0000313" key="8">
    <source>
        <dbReference type="EMBL" id="JAT31166.1"/>
    </source>
</evidence>
<comment type="similarity">
    <text evidence="2">Belongs to the TAF6 family.</text>
</comment>
<gene>
    <name evidence="8" type="ORF">g.14793</name>
</gene>
<evidence type="ECO:0000256" key="4">
    <source>
        <dbReference type="ARBA" id="ARBA00023163"/>
    </source>
</evidence>
<evidence type="ECO:0000256" key="2">
    <source>
        <dbReference type="ARBA" id="ARBA00007688"/>
    </source>
</evidence>
<feature type="region of interest" description="Disordered" evidence="6">
    <location>
        <begin position="171"/>
        <end position="211"/>
    </location>
</feature>
<feature type="compositionally biased region" description="Low complexity" evidence="6">
    <location>
        <begin position="181"/>
        <end position="208"/>
    </location>
</feature>
<evidence type="ECO:0000259" key="7">
    <source>
        <dbReference type="SMART" id="SM00803"/>
    </source>
</evidence>
<dbReference type="GO" id="GO:0005669">
    <property type="term" value="C:transcription factor TFIID complex"/>
    <property type="evidence" value="ECO:0007669"/>
    <property type="project" value="InterPro"/>
</dbReference>
<dbReference type="InterPro" id="IPR009072">
    <property type="entry name" value="Histone-fold"/>
</dbReference>
<dbReference type="SUPFAM" id="SSF48371">
    <property type="entry name" value="ARM repeat"/>
    <property type="match status" value="1"/>
</dbReference>
<accession>A0A1B6M5F7</accession>
<keyword evidence="4" id="KW-0804">Transcription</keyword>
<dbReference type="AlphaFoldDB" id="A0A1B6M5F7"/>
<dbReference type="CDD" id="cd22932">
    <property type="entry name" value="HFD_TAF6L"/>
    <property type="match status" value="1"/>
</dbReference>
<name>A0A1B6M5F7_9HEMI</name>
<dbReference type="PANTHER" id="PTHR10221:SF22">
    <property type="entry name" value="TAF6-LIKE RNA POLYMERASE II P300_CBP-ASSOCIATED FACTOR-ASSOCIATED FACTOR 65 KDA SUBUNIT 6L"/>
    <property type="match status" value="1"/>
</dbReference>
<dbReference type="SUPFAM" id="SSF47113">
    <property type="entry name" value="Histone-fold"/>
    <property type="match status" value="1"/>
</dbReference>
<dbReference type="Pfam" id="PF02969">
    <property type="entry name" value="TAF"/>
    <property type="match status" value="1"/>
</dbReference>